<dbReference type="PANTHER" id="PTHR13280">
    <property type="entry name" value="PHOSPHOFURIN ACIDIC CLUSTER SORTING PROTEIN"/>
    <property type="match status" value="1"/>
</dbReference>
<dbReference type="InterPro" id="IPR019381">
    <property type="entry name" value="PACS1/2_C"/>
</dbReference>
<proteinExistence type="inferred from homology"/>
<dbReference type="Proteomes" id="UP000010556">
    <property type="component" value="Unassembled WGS sequence"/>
</dbReference>
<keyword evidence="2" id="KW-0597">Phosphoprotein</keyword>
<dbReference type="GO" id="GO:0072659">
    <property type="term" value="P:protein localization to plasma membrane"/>
    <property type="evidence" value="ECO:0007669"/>
    <property type="project" value="TreeGrafter"/>
</dbReference>
<dbReference type="GO" id="GO:0044325">
    <property type="term" value="F:transmembrane transporter binding"/>
    <property type="evidence" value="ECO:0007669"/>
    <property type="project" value="TreeGrafter"/>
</dbReference>
<dbReference type="AlphaFoldDB" id="L5M622"/>
<dbReference type="EMBL" id="KB103923">
    <property type="protein sequence ID" value="ELK33730.1"/>
    <property type="molecule type" value="Genomic_DNA"/>
</dbReference>
<evidence type="ECO:0000256" key="1">
    <source>
        <dbReference type="ARBA" id="ARBA00008590"/>
    </source>
</evidence>
<name>L5M622_MYODS</name>
<evidence type="ECO:0000259" key="3">
    <source>
        <dbReference type="Pfam" id="PF25332"/>
    </source>
</evidence>
<dbReference type="InterPro" id="IPR057541">
    <property type="entry name" value="PACS1/2_N"/>
</dbReference>
<dbReference type="Pfam" id="PF25332">
    <property type="entry name" value="C2_PACS_N"/>
    <property type="match status" value="1"/>
</dbReference>
<evidence type="ECO:0000313" key="4">
    <source>
        <dbReference type="EMBL" id="ELK33730.1"/>
    </source>
</evidence>
<evidence type="ECO:0000256" key="2">
    <source>
        <dbReference type="ARBA" id="ARBA00022553"/>
    </source>
</evidence>
<keyword evidence="5" id="KW-1185">Reference proteome</keyword>
<feature type="domain" description="Phosphofurin acidic cluster sorting protein 1/2 N-terminal C2" evidence="3">
    <location>
        <begin position="2"/>
        <end position="51"/>
    </location>
</feature>
<gene>
    <name evidence="4" type="ORF">MDA_GLEAN10011569</name>
</gene>
<evidence type="ECO:0000313" key="5">
    <source>
        <dbReference type="Proteomes" id="UP000010556"/>
    </source>
</evidence>
<accession>L5M622</accession>
<comment type="similarity">
    <text evidence="1">Belongs to the PACS family.</text>
</comment>
<sequence length="77" mass="8994">MPKNLFATRGLDRPSLRFVPRLCNLTLMKMVVFKELEKDHISMVIAMKMQCFNLISMVITVKMQGSKYILREYAVPQ</sequence>
<protein>
    <submittedName>
        <fullName evidence="4">Phosphofurin acidic cluster sorting protein 2</fullName>
    </submittedName>
</protein>
<organism evidence="4 5">
    <name type="scientific">Myotis davidii</name>
    <name type="common">David's myotis</name>
    <dbReference type="NCBI Taxonomy" id="225400"/>
    <lineage>
        <taxon>Eukaryota</taxon>
        <taxon>Metazoa</taxon>
        <taxon>Chordata</taxon>
        <taxon>Craniata</taxon>
        <taxon>Vertebrata</taxon>
        <taxon>Euteleostomi</taxon>
        <taxon>Mammalia</taxon>
        <taxon>Eutheria</taxon>
        <taxon>Laurasiatheria</taxon>
        <taxon>Chiroptera</taxon>
        <taxon>Yangochiroptera</taxon>
        <taxon>Vespertilionidae</taxon>
        <taxon>Myotis</taxon>
    </lineage>
</organism>
<dbReference type="PANTHER" id="PTHR13280:SF15">
    <property type="entry name" value="PHOSPHOFURIN ACIDIC CLUSTER SORTING PROTEIN 2"/>
    <property type="match status" value="1"/>
</dbReference>
<reference evidence="5" key="1">
    <citation type="journal article" date="2013" name="Science">
        <title>Comparative analysis of bat genomes provides insight into the evolution of flight and immunity.</title>
        <authorList>
            <person name="Zhang G."/>
            <person name="Cowled C."/>
            <person name="Shi Z."/>
            <person name="Huang Z."/>
            <person name="Bishop-Lilly K.A."/>
            <person name="Fang X."/>
            <person name="Wynne J.W."/>
            <person name="Xiong Z."/>
            <person name="Baker M.L."/>
            <person name="Zhao W."/>
            <person name="Tachedjian M."/>
            <person name="Zhu Y."/>
            <person name="Zhou P."/>
            <person name="Jiang X."/>
            <person name="Ng J."/>
            <person name="Yang L."/>
            <person name="Wu L."/>
            <person name="Xiao J."/>
            <person name="Feng Y."/>
            <person name="Chen Y."/>
            <person name="Sun X."/>
            <person name="Zhang Y."/>
            <person name="Marsh G.A."/>
            <person name="Crameri G."/>
            <person name="Broder C.C."/>
            <person name="Frey K.G."/>
            <person name="Wang L.F."/>
            <person name="Wang J."/>
        </authorList>
    </citation>
    <scope>NUCLEOTIDE SEQUENCE [LARGE SCALE GENOMIC DNA]</scope>
</reference>